<evidence type="ECO:0000313" key="6">
    <source>
        <dbReference type="EMBL" id="SYW75659.1"/>
    </source>
</evidence>
<evidence type="ECO:0000313" key="8">
    <source>
        <dbReference type="Proteomes" id="UP000658997"/>
    </source>
</evidence>
<sequence>MQGFSIPDYKVCQDANHVYIDVSCQGVTSADGTANIAVEGRIFGFHVEPYYLPLVLPGTVTRPHSAQELVRTIAQDAASSSSHCQASQFRVTLTKAQQGEHFEGLDQLQPQLLPEDQLKQALADAELQKGFFQPSESGASTAAGAAQEDEWTNEAAKALLQQALRNQRLTTVNEDDEEAAITTPAAPSRTKGQSWEGKRFGFGFRSSFQGSLIPAGCADTGNVLEVSDPDSTEPAKREQVALAFEEQRWDEGIYMADFLDIDGELAHLLRFQPCIPLGSSSNTATWDASTDIEALALIVQLLFALSYDDRTNQGEPTVESGWTIAKLSRSLAASTLPQTASTPLPSPGSVVASTLIGCMRRALTVPLYRHWELAVMCIDDALRRIEAGSAYVVECLDQIATRMEEGQDAILCRLSEVWIAPLLAQPPSQTQLDQLSRAIRTVIHQGNAISKEAVGGESWHLQTLQQAAKQALQDGQGEFV</sequence>
<evidence type="ECO:0000313" key="5">
    <source>
        <dbReference type="EMBL" id="SAM83885.1"/>
    </source>
</evidence>
<protein>
    <submittedName>
        <fullName evidence="5">Uncharacterized protein</fullName>
    </submittedName>
</protein>
<reference evidence="6" key="3">
    <citation type="submission" date="2018-08" db="EMBL/GenBank/DDBJ databases">
        <authorList>
            <person name="Guldener U."/>
        </authorList>
    </citation>
    <scope>NUCLEOTIDE SEQUENCE</scope>
    <source>
        <strain evidence="6">UB2</strain>
    </source>
</reference>
<comment type="similarity">
    <text evidence="1">Belongs to the SHQ1 family.</text>
</comment>
<reference evidence="7" key="1">
    <citation type="submission" date="2016-04" db="EMBL/GenBank/DDBJ databases">
        <authorList>
            <person name="Guldener U."/>
            <person name="Guldener U."/>
        </authorList>
    </citation>
    <scope>NUCLEOTIDE SEQUENCE [LARGE SCALE GENOMIC DNA]</scope>
    <source>
        <strain evidence="7">UB2112</strain>
    </source>
</reference>
<name>A0A1K0HAS6_9BASI</name>
<feature type="domain" description="SHQ1-like CS" evidence="4">
    <location>
        <begin position="7"/>
        <end position="108"/>
    </location>
</feature>
<dbReference type="InterPro" id="IPR007009">
    <property type="entry name" value="Shq1_C"/>
</dbReference>
<dbReference type="OrthoDB" id="73639at2759"/>
<evidence type="ECO:0000256" key="2">
    <source>
        <dbReference type="SAM" id="MobiDB-lite"/>
    </source>
</evidence>
<dbReference type="Proteomes" id="UP000179920">
    <property type="component" value="Chromosome XII"/>
</dbReference>
<dbReference type="GO" id="GO:0005737">
    <property type="term" value="C:cytoplasm"/>
    <property type="evidence" value="ECO:0007669"/>
    <property type="project" value="TreeGrafter"/>
</dbReference>
<dbReference type="GO" id="GO:0000493">
    <property type="term" value="P:box H/ACA snoRNP assembly"/>
    <property type="evidence" value="ECO:0007669"/>
    <property type="project" value="InterPro"/>
</dbReference>
<organism evidence="5 7">
    <name type="scientific">Ustilago bromivora</name>
    <dbReference type="NCBI Taxonomy" id="307758"/>
    <lineage>
        <taxon>Eukaryota</taxon>
        <taxon>Fungi</taxon>
        <taxon>Dikarya</taxon>
        <taxon>Basidiomycota</taxon>
        <taxon>Ustilaginomycotina</taxon>
        <taxon>Ustilaginomycetes</taxon>
        <taxon>Ustilaginales</taxon>
        <taxon>Ustilaginaceae</taxon>
        <taxon>Ustilago</taxon>
    </lineage>
</organism>
<evidence type="ECO:0000256" key="1">
    <source>
        <dbReference type="ARBA" id="ARBA00005607"/>
    </source>
</evidence>
<gene>
    <name evidence="6" type="ORF">UBRO2_00814</name>
    <name evidence="5" type="ORF">UBRO_06188</name>
</gene>
<dbReference type="GO" id="GO:0051082">
    <property type="term" value="F:unfolded protein binding"/>
    <property type="evidence" value="ECO:0007669"/>
    <property type="project" value="TreeGrafter"/>
</dbReference>
<dbReference type="InterPro" id="IPR039742">
    <property type="entry name" value="Shq1"/>
</dbReference>
<keyword evidence="8" id="KW-1185">Reference proteome</keyword>
<dbReference type="Proteomes" id="UP000658997">
    <property type="component" value="Unassembled WGS sequence"/>
</dbReference>
<reference evidence="5" key="2">
    <citation type="submission" date="2016-04" db="EMBL/GenBank/DDBJ databases">
        <authorList>
            <person name="Evans L.H."/>
            <person name="Alamgir A."/>
            <person name="Owens N."/>
            <person name="Weber N.D."/>
            <person name="Virtaneva K."/>
            <person name="Barbian K."/>
            <person name="Babar A."/>
            <person name="Rosenke K."/>
        </authorList>
    </citation>
    <scope>NUCLEOTIDE SEQUENCE</scope>
    <source>
        <strain evidence="5">UB2112</strain>
    </source>
</reference>
<evidence type="ECO:0000313" key="7">
    <source>
        <dbReference type="Proteomes" id="UP000179920"/>
    </source>
</evidence>
<dbReference type="EMBL" id="LT558128">
    <property type="protein sequence ID" value="SAM83885.1"/>
    <property type="molecule type" value="Genomic_DNA"/>
</dbReference>
<dbReference type="InterPro" id="IPR048696">
    <property type="entry name" value="SHQ1-like_CS"/>
</dbReference>
<feature type="region of interest" description="Disordered" evidence="2">
    <location>
        <begin position="170"/>
        <end position="194"/>
    </location>
</feature>
<dbReference type="GO" id="GO:0005654">
    <property type="term" value="C:nucleoplasm"/>
    <property type="evidence" value="ECO:0007669"/>
    <property type="project" value="TreeGrafter"/>
</dbReference>
<dbReference type="Pfam" id="PF21413">
    <property type="entry name" value="SHQ1-like_CS"/>
    <property type="match status" value="1"/>
</dbReference>
<feature type="domain" description="Shq1 C-terminal" evidence="3">
    <location>
        <begin position="289"/>
        <end position="452"/>
    </location>
</feature>
<dbReference type="Pfam" id="PF04925">
    <property type="entry name" value="SHQ1"/>
    <property type="match status" value="1"/>
</dbReference>
<proteinExistence type="inferred from homology"/>
<evidence type="ECO:0000259" key="4">
    <source>
        <dbReference type="Pfam" id="PF21413"/>
    </source>
</evidence>
<dbReference type="PANTHER" id="PTHR12967">
    <property type="entry name" value="PROTEIN SHQ1 HOMOLOG"/>
    <property type="match status" value="1"/>
</dbReference>
<dbReference type="InterPro" id="IPR008978">
    <property type="entry name" value="HSP20-like_chaperone"/>
</dbReference>
<dbReference type="AlphaFoldDB" id="A0A1K0HAS6"/>
<accession>A0A1K0HAS6</accession>
<evidence type="ECO:0000259" key="3">
    <source>
        <dbReference type="Pfam" id="PF04925"/>
    </source>
</evidence>
<dbReference type="EMBL" id="ULHB01000009">
    <property type="protein sequence ID" value="SYW75659.1"/>
    <property type="molecule type" value="Genomic_DNA"/>
</dbReference>
<dbReference type="PANTHER" id="PTHR12967:SF0">
    <property type="entry name" value="PROTEIN SHQ1 HOMOLOG"/>
    <property type="match status" value="1"/>
</dbReference>
<dbReference type="Gene3D" id="2.60.40.790">
    <property type="match status" value="1"/>
</dbReference>